<organism evidence="3 4">
    <name type="scientific">Phaeovibrio sulfidiphilus</name>
    <dbReference type="NCBI Taxonomy" id="1220600"/>
    <lineage>
        <taxon>Bacteria</taxon>
        <taxon>Pseudomonadati</taxon>
        <taxon>Pseudomonadota</taxon>
        <taxon>Alphaproteobacteria</taxon>
        <taxon>Rhodospirillales</taxon>
        <taxon>Rhodospirillaceae</taxon>
        <taxon>Phaeovibrio</taxon>
    </lineage>
</organism>
<sequence>MWRSFTALVLATALVSALIAGHRAQTDTAPPRKPPGERCQTDREVPPGGFFIRHTENFPFMINVVHETDTQVMALVSGKFGELSMLPEPENWPIIPLVHDRLAANGFARCKTLNLLFHNWDGVSSQNSFFLSVILDGDDYGEPAHRGSIRSATLSPFLRCTPPACQFRPPGFGPVRVSELAEILRTTTANQKPTLWALPFVLSSVILHQELKTDTCHPHVMLKDFEDNSATVILYLTDMLHVPVTEQHMDGNGQAAIVKASLGIISKGEYYYEGEIVKTCGTRQDYLTLRSENRKNPCLPP</sequence>
<accession>A0A8J7CE09</accession>
<comment type="caution">
    <text evidence="3">The sequence shown here is derived from an EMBL/GenBank/DDBJ whole genome shotgun (WGS) entry which is preliminary data.</text>
</comment>
<protein>
    <submittedName>
        <fullName evidence="3">Uncharacterized protein</fullName>
    </submittedName>
</protein>
<gene>
    <name evidence="3" type="ORF">IHV25_07255</name>
</gene>
<dbReference type="RefSeq" id="WP_192534458.1">
    <property type="nucleotide sequence ID" value="NZ_JACZHT010000005.1"/>
</dbReference>
<feature type="signal peptide" evidence="2">
    <location>
        <begin position="1"/>
        <end position="24"/>
    </location>
</feature>
<keyword evidence="4" id="KW-1185">Reference proteome</keyword>
<dbReference type="EMBL" id="JACZHT010000005">
    <property type="protein sequence ID" value="MBE1237444.1"/>
    <property type="molecule type" value="Genomic_DNA"/>
</dbReference>
<evidence type="ECO:0000256" key="1">
    <source>
        <dbReference type="SAM" id="MobiDB-lite"/>
    </source>
</evidence>
<reference evidence="3" key="1">
    <citation type="submission" date="2020-10" db="EMBL/GenBank/DDBJ databases">
        <title>Genome sequence of the unusual species of purple photosynthetic bacteria, Phaeovibrio sulfidiphilus DSM 23193, type strain.</title>
        <authorList>
            <person name="Kyndt J.A."/>
            <person name="Meyer T.E."/>
        </authorList>
    </citation>
    <scope>NUCLEOTIDE SEQUENCE</scope>
    <source>
        <strain evidence="3">DSM 23193</strain>
    </source>
</reference>
<proteinExistence type="predicted"/>
<name>A0A8J7CE09_9PROT</name>
<evidence type="ECO:0000313" key="4">
    <source>
        <dbReference type="Proteomes" id="UP000631034"/>
    </source>
</evidence>
<feature type="chain" id="PRO_5035158376" evidence="2">
    <location>
        <begin position="25"/>
        <end position="301"/>
    </location>
</feature>
<evidence type="ECO:0000256" key="2">
    <source>
        <dbReference type="SAM" id="SignalP"/>
    </source>
</evidence>
<evidence type="ECO:0000313" key="3">
    <source>
        <dbReference type="EMBL" id="MBE1237444.1"/>
    </source>
</evidence>
<dbReference type="Proteomes" id="UP000631034">
    <property type="component" value="Unassembled WGS sequence"/>
</dbReference>
<keyword evidence="2" id="KW-0732">Signal</keyword>
<feature type="region of interest" description="Disordered" evidence="1">
    <location>
        <begin position="24"/>
        <end position="44"/>
    </location>
</feature>
<feature type="compositionally biased region" description="Basic and acidic residues" evidence="1">
    <location>
        <begin position="34"/>
        <end position="44"/>
    </location>
</feature>
<dbReference type="AlphaFoldDB" id="A0A8J7CE09"/>